<dbReference type="Proteomes" id="UP001186974">
    <property type="component" value="Unassembled WGS sequence"/>
</dbReference>
<evidence type="ECO:0000313" key="1">
    <source>
        <dbReference type="EMBL" id="KAK3076977.1"/>
    </source>
</evidence>
<comment type="caution">
    <text evidence="1">The sequence shown here is derived from an EMBL/GenBank/DDBJ whole genome shotgun (WGS) entry which is preliminary data.</text>
</comment>
<accession>A0ACC3DKE4</accession>
<proteinExistence type="predicted"/>
<name>A0ACC3DKE4_9PEZI</name>
<gene>
    <name evidence="1" type="ORF">LTS18_011507</name>
</gene>
<organism evidence="1 2">
    <name type="scientific">Coniosporium uncinatum</name>
    <dbReference type="NCBI Taxonomy" id="93489"/>
    <lineage>
        <taxon>Eukaryota</taxon>
        <taxon>Fungi</taxon>
        <taxon>Dikarya</taxon>
        <taxon>Ascomycota</taxon>
        <taxon>Pezizomycotina</taxon>
        <taxon>Dothideomycetes</taxon>
        <taxon>Dothideomycetes incertae sedis</taxon>
        <taxon>Coniosporium</taxon>
    </lineage>
</organism>
<dbReference type="EMBL" id="JAWDJW010003339">
    <property type="protein sequence ID" value="KAK3076977.1"/>
    <property type="molecule type" value="Genomic_DNA"/>
</dbReference>
<protein>
    <submittedName>
        <fullName evidence="1">Uncharacterized protein</fullName>
    </submittedName>
</protein>
<feature type="non-terminal residue" evidence="1">
    <location>
        <position position="507"/>
    </location>
</feature>
<keyword evidence="2" id="KW-1185">Reference proteome</keyword>
<reference evidence="1" key="1">
    <citation type="submission" date="2024-09" db="EMBL/GenBank/DDBJ databases">
        <title>Black Yeasts Isolated from many extreme environments.</title>
        <authorList>
            <person name="Coleine C."/>
            <person name="Stajich J.E."/>
            <person name="Selbmann L."/>
        </authorList>
    </citation>
    <scope>NUCLEOTIDE SEQUENCE</scope>
    <source>
        <strain evidence="1">CCFEE 5737</strain>
    </source>
</reference>
<sequence length="507" mass="57407">VVPVEKALEEPTPAIPQPLIPEERPSTTSKPKQSLAANVKAATVANTRLEREKEIVAKLGVYVPESNLRKFKPLQHLVPLQPQTDDRISSQLERIRSHQEIDAERRRAREEAVAATQRLMEAEVRATKRATYIDYRELFDPAVPSSGEDLASALQRSLGSVYWHHAHHAERAKARLAAYKASNNSSKRRADELAALQSLLSHLDKTVAYWDTISQKEMEMATDYERTAHDSRRLTAHVRYNARDDPDMEAFRGAEIALGEPFRQVRNFANEILSHASKLAPSESPLQGHKFERILNVATHHAVTMRSIATDATHPDKGVVSAIQLSLLHKAPLSQQKWILAMHQLRQFGQTKIGLHQWYKDAKQWAVKVEREHPTYQITLPLERASELISGHSDVTDLLPAYRKMAWHQAKTEDEQGLLQPYAAVFREEIDERLESVRRLARMTRRERVRQSVNFDARSDAWRASNLRTVSSSKLPATRVRSASAREPRSARPAPVAGLSFTPEIAS</sequence>
<evidence type="ECO:0000313" key="2">
    <source>
        <dbReference type="Proteomes" id="UP001186974"/>
    </source>
</evidence>
<feature type="non-terminal residue" evidence="1">
    <location>
        <position position="1"/>
    </location>
</feature>